<accession>A0A4Y7VKR7</accession>
<gene>
    <name evidence="1" type="ORF">H3963_06710</name>
</gene>
<comment type="caution">
    <text evidence="1">The sequence shown here is derived from an EMBL/GenBank/DDBJ whole genome shotgun (WGS) entry which is preliminary data.</text>
</comment>
<name>A0A4Y7VKR7_STAEP</name>
<evidence type="ECO:0000313" key="2">
    <source>
        <dbReference type="Proteomes" id="UP000648077"/>
    </source>
</evidence>
<dbReference type="OrthoDB" id="9887779at2"/>
<protein>
    <submittedName>
        <fullName evidence="1">Uncharacterized protein</fullName>
    </submittedName>
</protein>
<reference evidence="1" key="1">
    <citation type="submission" date="2020-08" db="EMBL/GenBank/DDBJ databases">
        <title>Changes in the skin microbiome associated with squamous cell carcinoma in transplant recipients.</title>
        <authorList>
            <person name="Zaugg J."/>
            <person name="Krueger A."/>
            <person name="Lachner N."/>
        </authorList>
    </citation>
    <scope>NUCLEOTIDE SEQUENCE</scope>
    <source>
        <strain evidence="1">R5988</strain>
    </source>
</reference>
<dbReference type="Proteomes" id="UP000648077">
    <property type="component" value="Unassembled WGS sequence"/>
</dbReference>
<proteinExistence type="predicted"/>
<evidence type="ECO:0000313" key="1">
    <source>
        <dbReference type="EMBL" id="MBF2230114.1"/>
    </source>
</evidence>
<dbReference type="RefSeq" id="WP_002504579.1">
    <property type="nucleotide sequence ID" value="NZ_CAJUXF010000216.1"/>
</dbReference>
<dbReference type="AlphaFoldDB" id="A0A4Y7VKR7"/>
<dbReference type="EMBL" id="JACGQI010000008">
    <property type="protein sequence ID" value="MBF2230114.1"/>
    <property type="molecule type" value="Genomic_DNA"/>
</dbReference>
<sequence length="91" mass="10631">MSIKDDLREYAHSKGLNKYNDVKQKIVKEIKEEIAGCEKEVTVSWGSYGYDDPPSVSLVENVMEEIDLPYDIEIDYDVLRLKIKIKELYED</sequence>
<organism evidence="1 2">
    <name type="scientific">Staphylococcus epidermidis</name>
    <dbReference type="NCBI Taxonomy" id="1282"/>
    <lineage>
        <taxon>Bacteria</taxon>
        <taxon>Bacillati</taxon>
        <taxon>Bacillota</taxon>
        <taxon>Bacilli</taxon>
        <taxon>Bacillales</taxon>
        <taxon>Staphylococcaceae</taxon>
        <taxon>Staphylococcus</taxon>
    </lineage>
</organism>